<dbReference type="EMBL" id="PISJ01000014">
    <property type="protein sequence ID" value="PKF32798.1"/>
    <property type="molecule type" value="Genomic_DNA"/>
</dbReference>
<sequence>MNVLQQGNALKTLMTAMATILGGIGVMQSVQAATWSDTSIGWRYGSQFAEPYKNDSDDSRTDITKQIFNLTYASGDKYGSNFFNVDLLQSDDEPNSTQSNDKGTQEAYVVIRRYLDAGAITKTNLSVPGYIRGAGLTLGLDWNTKNDSYGSKKRMWVVGPTIQFDVPGFLDFSVLALFESNDPSSDTPRFGYSSGRYTYDTHAAAQFTWGIPIGKTPLSFEGYALWIDSKGKNESGGDTKAETHIDARVMYDLSPVIGLKGSKLRAGAGYEYWKNKFGNDTDGFAGKGATASTPMVRVDYHF</sequence>
<evidence type="ECO:0000256" key="1">
    <source>
        <dbReference type="SAM" id="SignalP"/>
    </source>
</evidence>
<evidence type="ECO:0000313" key="3">
    <source>
        <dbReference type="Proteomes" id="UP000233553"/>
    </source>
</evidence>
<organism evidence="2 3">
    <name type="scientific">Acinetobacter proteolyticus</name>
    <dbReference type="NCBI Taxonomy" id="1776741"/>
    <lineage>
        <taxon>Bacteria</taxon>
        <taxon>Pseudomonadati</taxon>
        <taxon>Pseudomonadota</taxon>
        <taxon>Gammaproteobacteria</taxon>
        <taxon>Moraxellales</taxon>
        <taxon>Moraxellaceae</taxon>
        <taxon>Acinetobacter</taxon>
    </lineage>
</organism>
<keyword evidence="2" id="KW-0261">Viral envelope protein</keyword>
<protein>
    <submittedName>
        <fullName evidence="2">Outer envelope protein</fullName>
    </submittedName>
</protein>
<dbReference type="InterPro" id="IPR036777">
    <property type="entry name" value="Channel_Tsx-like_sf"/>
</dbReference>
<dbReference type="SUPFAM" id="SSF111364">
    <property type="entry name" value="Tsx-like channel"/>
    <property type="match status" value="1"/>
</dbReference>
<dbReference type="GO" id="GO:0009279">
    <property type="term" value="C:cell outer membrane"/>
    <property type="evidence" value="ECO:0007669"/>
    <property type="project" value="InterPro"/>
</dbReference>
<proteinExistence type="predicted"/>
<dbReference type="Gene3D" id="2.40.230.20">
    <property type="entry name" value="Nucleoside-specific channel-forming protein, Tsx-like"/>
    <property type="match status" value="1"/>
</dbReference>
<reference evidence="2 3" key="1">
    <citation type="submission" date="2017-12" db="EMBL/GenBank/DDBJ databases">
        <title>Draft Genome sequences of multiple microbial strains isolated from spacecraft associated surfaces.</title>
        <authorList>
            <person name="Seuylemezian A."/>
            <person name="Vaishampayan P."/>
            <person name="Venkateswaran K."/>
        </authorList>
    </citation>
    <scope>NUCLEOTIDE SEQUENCE [LARGE SCALE GENOMIC DNA]</scope>
    <source>
        <strain evidence="2 3">2P01AA</strain>
    </source>
</reference>
<dbReference type="Proteomes" id="UP000233553">
    <property type="component" value="Unassembled WGS sequence"/>
</dbReference>
<evidence type="ECO:0000313" key="2">
    <source>
        <dbReference type="EMBL" id="PKF32798.1"/>
    </source>
</evidence>
<feature type="signal peptide" evidence="1">
    <location>
        <begin position="1"/>
        <end position="32"/>
    </location>
</feature>
<dbReference type="AlphaFoldDB" id="A0A1E7QXY1"/>
<accession>A0A1E7QXY1</accession>
<comment type="caution">
    <text evidence="2">The sequence shown here is derived from an EMBL/GenBank/DDBJ whole genome shotgun (WGS) entry which is preliminary data.</text>
</comment>
<keyword evidence="1" id="KW-0732">Signal</keyword>
<feature type="chain" id="PRO_5009201033" evidence="1">
    <location>
        <begin position="33"/>
        <end position="302"/>
    </location>
</feature>
<keyword evidence="2" id="KW-0946">Virion</keyword>
<dbReference type="OrthoDB" id="104801at2"/>
<name>A0A1E7QXY1_9GAMM</name>
<dbReference type="RefSeq" id="WP_070076725.1">
    <property type="nucleotide sequence ID" value="NZ_MKKJ01000035.1"/>
</dbReference>
<gene>
    <name evidence="2" type="ORF">CW311_12180</name>
</gene>